<gene>
    <name evidence="2" type="ORF">J1N35_025646</name>
</gene>
<dbReference type="InterPro" id="IPR044730">
    <property type="entry name" value="RNase_H-like_dom_plant"/>
</dbReference>
<dbReference type="EMBL" id="JAIQCV010000008">
    <property type="protein sequence ID" value="KAH1073318.1"/>
    <property type="molecule type" value="Genomic_DNA"/>
</dbReference>
<name>A0A9D3V9D1_9ROSI</name>
<dbReference type="AlphaFoldDB" id="A0A9D3V9D1"/>
<comment type="caution">
    <text evidence="2">The sequence shown here is derived from an EMBL/GenBank/DDBJ whole genome shotgun (WGS) entry which is preliminary data.</text>
</comment>
<protein>
    <recommendedName>
        <fullName evidence="1">RNase H type-1 domain-containing protein</fullName>
    </recommendedName>
</protein>
<keyword evidence="3" id="KW-1185">Reference proteome</keyword>
<dbReference type="CDD" id="cd06222">
    <property type="entry name" value="RNase_H_like"/>
    <property type="match status" value="1"/>
</dbReference>
<dbReference type="InterPro" id="IPR053151">
    <property type="entry name" value="RNase_H-like"/>
</dbReference>
<feature type="domain" description="RNase H type-1" evidence="1">
    <location>
        <begin position="5"/>
        <end position="115"/>
    </location>
</feature>
<dbReference type="Proteomes" id="UP000828251">
    <property type="component" value="Unassembled WGS sequence"/>
</dbReference>
<evidence type="ECO:0000259" key="1">
    <source>
        <dbReference type="Pfam" id="PF13456"/>
    </source>
</evidence>
<dbReference type="InterPro" id="IPR012337">
    <property type="entry name" value="RNaseH-like_sf"/>
</dbReference>
<dbReference type="PANTHER" id="PTHR47723:SF19">
    <property type="entry name" value="POLYNUCLEOTIDYL TRANSFERASE, RIBONUCLEASE H-LIKE SUPERFAMILY PROTEIN"/>
    <property type="match status" value="1"/>
</dbReference>
<dbReference type="Pfam" id="PF13456">
    <property type="entry name" value="RVT_3"/>
    <property type="match status" value="1"/>
</dbReference>
<dbReference type="Gene3D" id="3.30.420.10">
    <property type="entry name" value="Ribonuclease H-like superfamily/Ribonuclease H"/>
    <property type="match status" value="1"/>
</dbReference>
<reference evidence="2 3" key="1">
    <citation type="journal article" date="2021" name="Plant Biotechnol. J.">
        <title>Multi-omics assisted identification of the key and species-specific regulatory components of drought-tolerant mechanisms in Gossypium stocksii.</title>
        <authorList>
            <person name="Yu D."/>
            <person name="Ke L."/>
            <person name="Zhang D."/>
            <person name="Wu Y."/>
            <person name="Sun Y."/>
            <person name="Mei J."/>
            <person name="Sun J."/>
            <person name="Sun Y."/>
        </authorList>
    </citation>
    <scope>NUCLEOTIDE SEQUENCE [LARGE SCALE GENOMIC DNA]</scope>
    <source>
        <strain evidence="3">cv. E1</strain>
        <tissue evidence="2">Leaf</tissue>
    </source>
</reference>
<proteinExistence type="predicted"/>
<dbReference type="GO" id="GO:0003676">
    <property type="term" value="F:nucleic acid binding"/>
    <property type="evidence" value="ECO:0007669"/>
    <property type="project" value="InterPro"/>
</dbReference>
<evidence type="ECO:0000313" key="3">
    <source>
        <dbReference type="Proteomes" id="UP000828251"/>
    </source>
</evidence>
<dbReference type="OrthoDB" id="1002691at2759"/>
<dbReference type="SUPFAM" id="SSF53098">
    <property type="entry name" value="Ribonuclease H-like"/>
    <property type="match status" value="1"/>
</dbReference>
<organism evidence="2 3">
    <name type="scientific">Gossypium stocksii</name>
    <dbReference type="NCBI Taxonomy" id="47602"/>
    <lineage>
        <taxon>Eukaryota</taxon>
        <taxon>Viridiplantae</taxon>
        <taxon>Streptophyta</taxon>
        <taxon>Embryophyta</taxon>
        <taxon>Tracheophyta</taxon>
        <taxon>Spermatophyta</taxon>
        <taxon>Magnoliopsida</taxon>
        <taxon>eudicotyledons</taxon>
        <taxon>Gunneridae</taxon>
        <taxon>Pentapetalae</taxon>
        <taxon>rosids</taxon>
        <taxon>malvids</taxon>
        <taxon>Malvales</taxon>
        <taxon>Malvaceae</taxon>
        <taxon>Malvoideae</taxon>
        <taxon>Gossypium</taxon>
    </lineage>
</organism>
<dbReference type="InterPro" id="IPR036397">
    <property type="entry name" value="RNaseH_sf"/>
</dbReference>
<dbReference type="PANTHER" id="PTHR47723">
    <property type="entry name" value="OS05G0353850 PROTEIN"/>
    <property type="match status" value="1"/>
</dbReference>
<sequence>MTLCQSTVGIVARDSKGNVLLSCSEIHQQVATSFSAEALACQKATQIDIDMKWEKVIIEGDSLSIIKKCKMKSSDKSLVCAYIHDIQQLALKYKDYSFEYTQRMANSLTHSIANETMKNKREVYLVERVLESTEQQEERDRVKELD</sequence>
<dbReference type="GO" id="GO:0004523">
    <property type="term" value="F:RNA-DNA hybrid ribonuclease activity"/>
    <property type="evidence" value="ECO:0007669"/>
    <property type="project" value="InterPro"/>
</dbReference>
<evidence type="ECO:0000313" key="2">
    <source>
        <dbReference type="EMBL" id="KAH1073318.1"/>
    </source>
</evidence>
<dbReference type="InterPro" id="IPR002156">
    <property type="entry name" value="RNaseH_domain"/>
</dbReference>
<accession>A0A9D3V9D1</accession>